<dbReference type="Gene3D" id="3.40.30.10">
    <property type="entry name" value="Glutaredoxin"/>
    <property type="match status" value="1"/>
</dbReference>
<evidence type="ECO:0000256" key="3">
    <source>
        <dbReference type="PIRSR" id="PIRSR015753-3"/>
    </source>
</evidence>
<dbReference type="Pfam" id="PF13409">
    <property type="entry name" value="GST_N_2"/>
    <property type="match status" value="1"/>
</dbReference>
<evidence type="ECO:0000256" key="1">
    <source>
        <dbReference type="PIRSR" id="PIRSR015753-1"/>
    </source>
</evidence>
<dbReference type="InterPro" id="IPR010987">
    <property type="entry name" value="Glutathione-S-Trfase_C-like"/>
</dbReference>
<dbReference type="EMBL" id="ML978212">
    <property type="protein sequence ID" value="KAF2028462.1"/>
    <property type="molecule type" value="Genomic_DNA"/>
</dbReference>
<evidence type="ECO:0000313" key="7">
    <source>
        <dbReference type="Proteomes" id="UP000799777"/>
    </source>
</evidence>
<dbReference type="InterPro" id="IPR047047">
    <property type="entry name" value="GST_Omega-like_C"/>
</dbReference>
<dbReference type="GO" id="GO:0004364">
    <property type="term" value="F:glutathione transferase activity"/>
    <property type="evidence" value="ECO:0007669"/>
    <property type="project" value="InterPro"/>
</dbReference>
<sequence>MTVSEIPYRATVDSKGQWSRMPSNFRNVIPSERFPAEKNRYVLYFNHVCPWAHRVVIVRALKGLEDVIELVEVDARDPTHGWYFSGHRGPNKDPMYGVRWLKELYQRADPQYNGRVTIPLLWDKQQHTVVNNESADITRMLCYAFDHLLPIEQREVHKGSASLIPRHLQHEIDELNSWVYDTVNNGVYKVGFATSQTAYNEHIGRLFHSLDRLEHHLSQPGHQPYLFGEHITEADIRLFTTLVRFDVAYYTLFKCNVKMIRLDYPRLHAWVRRLYWNEGPETAGGVFKNTTHFDVVS</sequence>
<keyword evidence="7" id="KW-1185">Reference proteome</keyword>
<feature type="binding site" evidence="2">
    <location>
        <begin position="133"/>
        <end position="134"/>
    </location>
    <ligand>
        <name>glutathione</name>
        <dbReference type="ChEBI" id="CHEBI:57925"/>
    </ligand>
</feature>
<dbReference type="GO" id="GO:0005737">
    <property type="term" value="C:cytoplasm"/>
    <property type="evidence" value="ECO:0007669"/>
    <property type="project" value="TreeGrafter"/>
</dbReference>
<evidence type="ECO:0000259" key="5">
    <source>
        <dbReference type="PROSITE" id="PS50405"/>
    </source>
</evidence>
<feature type="binding site" evidence="2">
    <location>
        <position position="82"/>
    </location>
    <ligand>
        <name>glutathione</name>
        <dbReference type="ChEBI" id="CHEBI:57925"/>
    </ligand>
</feature>
<feature type="active site" description="Proton donor/acceptor" evidence="1">
    <location>
        <position position="188"/>
    </location>
</feature>
<dbReference type="InterPro" id="IPR016639">
    <property type="entry name" value="GST_Omega/GSH"/>
</dbReference>
<proteinExistence type="predicted"/>
<dbReference type="PANTHER" id="PTHR32419">
    <property type="entry name" value="GLUTATHIONYL-HYDROQUINONE REDUCTASE"/>
    <property type="match status" value="1"/>
</dbReference>
<dbReference type="InterPro" id="IPR036282">
    <property type="entry name" value="Glutathione-S-Trfase_C_sf"/>
</dbReference>
<dbReference type="CDD" id="cd03190">
    <property type="entry name" value="GST_C_Omega_like"/>
    <property type="match status" value="1"/>
</dbReference>
<accession>A0A9P4H7Q0</accession>
<name>A0A9P4H7Q0_9PLEO</name>
<dbReference type="PROSITE" id="PS50405">
    <property type="entry name" value="GST_CTER"/>
    <property type="match status" value="1"/>
</dbReference>
<dbReference type="Proteomes" id="UP000799777">
    <property type="component" value="Unassembled WGS sequence"/>
</dbReference>
<dbReference type="PROSITE" id="PS50404">
    <property type="entry name" value="GST_NTER"/>
    <property type="match status" value="1"/>
</dbReference>
<dbReference type="Gene3D" id="1.20.1050.10">
    <property type="match status" value="1"/>
</dbReference>
<reference evidence="6" key="1">
    <citation type="journal article" date="2020" name="Stud. Mycol.">
        <title>101 Dothideomycetes genomes: a test case for predicting lifestyles and emergence of pathogens.</title>
        <authorList>
            <person name="Haridas S."/>
            <person name="Albert R."/>
            <person name="Binder M."/>
            <person name="Bloem J."/>
            <person name="Labutti K."/>
            <person name="Salamov A."/>
            <person name="Andreopoulos B."/>
            <person name="Baker S."/>
            <person name="Barry K."/>
            <person name="Bills G."/>
            <person name="Bluhm B."/>
            <person name="Cannon C."/>
            <person name="Castanera R."/>
            <person name="Culley D."/>
            <person name="Daum C."/>
            <person name="Ezra D."/>
            <person name="Gonzalez J."/>
            <person name="Henrissat B."/>
            <person name="Kuo A."/>
            <person name="Liang C."/>
            <person name="Lipzen A."/>
            <person name="Lutzoni F."/>
            <person name="Magnuson J."/>
            <person name="Mondo S."/>
            <person name="Nolan M."/>
            <person name="Ohm R."/>
            <person name="Pangilinan J."/>
            <person name="Park H.-J."/>
            <person name="Ramirez L."/>
            <person name="Alfaro M."/>
            <person name="Sun H."/>
            <person name="Tritt A."/>
            <person name="Yoshinaga Y."/>
            <person name="Zwiers L.-H."/>
            <person name="Turgeon B."/>
            <person name="Goodwin S."/>
            <person name="Spatafora J."/>
            <person name="Crous P."/>
            <person name="Grigoriev I."/>
        </authorList>
    </citation>
    <scope>NUCLEOTIDE SEQUENCE</scope>
    <source>
        <strain evidence="6">CBS 110217</strain>
    </source>
</reference>
<dbReference type="PIRSF" id="PIRSF015753">
    <property type="entry name" value="GST"/>
    <property type="match status" value="1"/>
</dbReference>
<dbReference type="SUPFAM" id="SSF47616">
    <property type="entry name" value="GST C-terminal domain-like"/>
    <property type="match status" value="1"/>
</dbReference>
<evidence type="ECO:0000259" key="4">
    <source>
        <dbReference type="PROSITE" id="PS50404"/>
    </source>
</evidence>
<feature type="site" description="Lowers pKa of active site Cys" evidence="3">
    <location>
        <position position="249"/>
    </location>
</feature>
<dbReference type="PANTHER" id="PTHR32419:SF25">
    <property type="entry name" value="GLUTATHIONE S-TRANSFERASE (EUROFUNG)"/>
    <property type="match status" value="1"/>
</dbReference>
<dbReference type="SUPFAM" id="SSF52833">
    <property type="entry name" value="Thioredoxin-like"/>
    <property type="match status" value="1"/>
</dbReference>
<dbReference type="Pfam" id="PF13410">
    <property type="entry name" value="GST_C_2"/>
    <property type="match status" value="1"/>
</dbReference>
<dbReference type="CDD" id="cd00570">
    <property type="entry name" value="GST_N_family"/>
    <property type="match status" value="1"/>
</dbReference>
<feature type="domain" description="GST C-terminal" evidence="5">
    <location>
        <begin position="165"/>
        <end position="297"/>
    </location>
</feature>
<comment type="caution">
    <text evidence="6">The sequence shown here is derived from an EMBL/GenBank/DDBJ whole genome shotgun (WGS) entry which is preliminary data.</text>
</comment>
<feature type="active site" description="Nucleophile" evidence="1">
    <location>
        <position position="49"/>
    </location>
</feature>
<dbReference type="InterPro" id="IPR004045">
    <property type="entry name" value="Glutathione_S-Trfase_N"/>
</dbReference>
<evidence type="ECO:0000313" key="6">
    <source>
        <dbReference type="EMBL" id="KAF2028462.1"/>
    </source>
</evidence>
<dbReference type="InterPro" id="IPR036249">
    <property type="entry name" value="Thioredoxin-like_sf"/>
</dbReference>
<organism evidence="6 7">
    <name type="scientific">Setomelanomma holmii</name>
    <dbReference type="NCBI Taxonomy" id="210430"/>
    <lineage>
        <taxon>Eukaryota</taxon>
        <taxon>Fungi</taxon>
        <taxon>Dikarya</taxon>
        <taxon>Ascomycota</taxon>
        <taxon>Pezizomycotina</taxon>
        <taxon>Dothideomycetes</taxon>
        <taxon>Pleosporomycetidae</taxon>
        <taxon>Pleosporales</taxon>
        <taxon>Pleosporineae</taxon>
        <taxon>Phaeosphaeriaceae</taxon>
        <taxon>Setomelanomma</taxon>
    </lineage>
</organism>
<evidence type="ECO:0000256" key="2">
    <source>
        <dbReference type="PIRSR" id="PIRSR015753-2"/>
    </source>
</evidence>
<gene>
    <name evidence="6" type="ORF">EK21DRAFT_90592</name>
</gene>
<dbReference type="AlphaFoldDB" id="A0A9P4H7Q0"/>
<protein>
    <submittedName>
        <fullName evidence="6">Glutathione S-transferase</fullName>
    </submittedName>
</protein>
<feature type="binding site" evidence="2">
    <location>
        <begin position="115"/>
        <end position="118"/>
    </location>
    <ligand>
        <name>glutathione</name>
        <dbReference type="ChEBI" id="CHEBI:57925"/>
    </ligand>
</feature>
<feature type="domain" description="GST N-terminal" evidence="4">
    <location>
        <begin position="39"/>
        <end position="149"/>
    </location>
</feature>
<dbReference type="OrthoDB" id="2309723at2759"/>